<feature type="transmembrane region" description="Helical" evidence="1">
    <location>
        <begin position="237"/>
        <end position="258"/>
    </location>
</feature>
<dbReference type="WBParaSite" id="ACRNAN_scaffold7857.g16077.t1">
    <property type="protein sequence ID" value="ACRNAN_scaffold7857.g16077.t1"/>
    <property type="gene ID" value="ACRNAN_scaffold7857.g16077"/>
</dbReference>
<evidence type="ECO:0000313" key="3">
    <source>
        <dbReference type="WBParaSite" id="ACRNAN_scaffold7857.g16077.t1"/>
    </source>
</evidence>
<feature type="transmembrane region" description="Helical" evidence="1">
    <location>
        <begin position="64"/>
        <end position="86"/>
    </location>
</feature>
<keyword evidence="2" id="KW-1185">Reference proteome</keyword>
<feature type="transmembrane region" description="Helical" evidence="1">
    <location>
        <begin position="206"/>
        <end position="225"/>
    </location>
</feature>
<evidence type="ECO:0000256" key="1">
    <source>
        <dbReference type="SAM" id="Phobius"/>
    </source>
</evidence>
<organism evidence="2 3">
    <name type="scientific">Acrobeloides nanus</name>
    <dbReference type="NCBI Taxonomy" id="290746"/>
    <lineage>
        <taxon>Eukaryota</taxon>
        <taxon>Metazoa</taxon>
        <taxon>Ecdysozoa</taxon>
        <taxon>Nematoda</taxon>
        <taxon>Chromadorea</taxon>
        <taxon>Rhabditida</taxon>
        <taxon>Tylenchina</taxon>
        <taxon>Cephalobomorpha</taxon>
        <taxon>Cephaloboidea</taxon>
        <taxon>Cephalobidae</taxon>
        <taxon>Acrobeloides</taxon>
    </lineage>
</organism>
<protein>
    <submittedName>
        <fullName evidence="3">Uncharacterized protein</fullName>
    </submittedName>
</protein>
<proteinExistence type="predicted"/>
<feature type="transmembrane region" description="Helical" evidence="1">
    <location>
        <begin position="32"/>
        <end position="52"/>
    </location>
</feature>
<name>A0A914EF21_9BILA</name>
<reference evidence="3" key="1">
    <citation type="submission" date="2022-11" db="UniProtKB">
        <authorList>
            <consortium name="WormBaseParasite"/>
        </authorList>
    </citation>
    <scope>IDENTIFICATION</scope>
</reference>
<accession>A0A914EF21</accession>
<feature type="transmembrane region" description="Helical" evidence="1">
    <location>
        <begin position="98"/>
        <end position="117"/>
    </location>
</feature>
<dbReference type="AlphaFoldDB" id="A0A914EF21"/>
<keyword evidence="1" id="KW-0812">Transmembrane</keyword>
<keyword evidence="1" id="KW-0472">Membrane</keyword>
<sequence>ADLATSLIIGLILYFAPDKVVDLIFGRTTDGVHWHLVRCIGGQILASAYLMYRFLDRPKETRTACYLIRFMAGAFALLLCFHTRSLHKELIDANLLQWIVYLCFASTALYMILLLVNKFQVGETLFKCNPISNILYQLDTLAAILIGMAWMTCPHWLLHRQVKVQMDASHELCGRIMGSLFVSSYIISAHALHWKDQLDRAIALEARVVCCLFILSAQIWSQIAYGKDWTGSHWVGISLFSIWTVIAVIYRGYLLIFGEGPKGKDVKKSS</sequence>
<evidence type="ECO:0000313" key="2">
    <source>
        <dbReference type="Proteomes" id="UP000887540"/>
    </source>
</evidence>
<feature type="transmembrane region" description="Helical" evidence="1">
    <location>
        <begin position="177"/>
        <end position="194"/>
    </location>
</feature>
<dbReference type="Proteomes" id="UP000887540">
    <property type="component" value="Unplaced"/>
</dbReference>
<feature type="transmembrane region" description="Helical" evidence="1">
    <location>
        <begin position="138"/>
        <end position="157"/>
    </location>
</feature>
<keyword evidence="1" id="KW-1133">Transmembrane helix</keyword>